<dbReference type="EMBL" id="CAWYQH010000024">
    <property type="protein sequence ID" value="CAK8675628.1"/>
    <property type="molecule type" value="Genomic_DNA"/>
</dbReference>
<dbReference type="SUPFAM" id="SSF50814">
    <property type="entry name" value="Lipocalins"/>
    <property type="match status" value="1"/>
</dbReference>
<dbReference type="Pfam" id="PF00061">
    <property type="entry name" value="Lipocalin"/>
    <property type="match status" value="1"/>
</dbReference>
<proteinExistence type="inferred from homology"/>
<dbReference type="Gene3D" id="2.40.128.20">
    <property type="match status" value="1"/>
</dbReference>
<organism evidence="4 5">
    <name type="scientific">Clavelina lepadiformis</name>
    <name type="common">Light-bulb sea squirt</name>
    <name type="synonym">Ascidia lepadiformis</name>
    <dbReference type="NCBI Taxonomy" id="159417"/>
    <lineage>
        <taxon>Eukaryota</taxon>
        <taxon>Metazoa</taxon>
        <taxon>Chordata</taxon>
        <taxon>Tunicata</taxon>
        <taxon>Ascidiacea</taxon>
        <taxon>Aplousobranchia</taxon>
        <taxon>Clavelinidae</taxon>
        <taxon>Clavelina</taxon>
    </lineage>
</organism>
<evidence type="ECO:0000259" key="3">
    <source>
        <dbReference type="PROSITE" id="PS00214"/>
    </source>
</evidence>
<comment type="similarity">
    <text evidence="1 2">Belongs to the calycin superfamily. Fatty-acid binding protein (FABP) family.</text>
</comment>
<dbReference type="InterPro" id="IPR000566">
    <property type="entry name" value="Lipocln_cytosolic_FA-bd_dom"/>
</dbReference>
<dbReference type="PRINTS" id="PR00178">
    <property type="entry name" value="FATTYACIDBP"/>
</dbReference>
<keyword evidence="2" id="KW-0813">Transport</keyword>
<name>A0ABP0F9X8_CLALP</name>
<feature type="domain" description="Cytosolic fatty-acid binding proteins" evidence="3">
    <location>
        <begin position="7"/>
        <end position="24"/>
    </location>
</feature>
<protein>
    <recommendedName>
        <fullName evidence="3">Cytosolic fatty-acid binding proteins domain-containing protein</fullName>
    </recommendedName>
</protein>
<dbReference type="InterPro" id="IPR031259">
    <property type="entry name" value="ILBP"/>
</dbReference>
<dbReference type="Proteomes" id="UP001642483">
    <property type="component" value="Unassembled WGS sequence"/>
</dbReference>
<evidence type="ECO:0000313" key="5">
    <source>
        <dbReference type="Proteomes" id="UP001642483"/>
    </source>
</evidence>
<evidence type="ECO:0000313" key="4">
    <source>
        <dbReference type="EMBL" id="CAK8675628.1"/>
    </source>
</evidence>
<reference evidence="4 5" key="1">
    <citation type="submission" date="2024-02" db="EMBL/GenBank/DDBJ databases">
        <authorList>
            <person name="Daric V."/>
            <person name="Darras S."/>
        </authorList>
    </citation>
    <scope>NUCLEOTIDE SEQUENCE [LARGE SCALE GENOMIC DNA]</scope>
</reference>
<dbReference type="PANTHER" id="PTHR11955">
    <property type="entry name" value="FATTY ACID BINDING PROTEIN"/>
    <property type="match status" value="1"/>
</dbReference>
<gene>
    <name evidence="4" type="ORF">CVLEPA_LOCUS5187</name>
</gene>
<sequence length="135" mass="15246">MAAKLNGKWKMKNSENFDEYMKALGVGLALRKLGNIAKPVLTIEIKGSAIKMKSVSTAKTMHAECTLDQEWDEETADGRKCKSIMTMDGDKLVQRQKWEGKESILTRYVDGDDLLQIECVLGDIVSKRTYERAEK</sequence>
<comment type="caution">
    <text evidence="4">The sequence shown here is derived from an EMBL/GenBank/DDBJ whole genome shotgun (WGS) entry which is preliminary data.</text>
</comment>
<dbReference type="PROSITE" id="PS00214">
    <property type="entry name" value="FABP"/>
    <property type="match status" value="1"/>
</dbReference>
<evidence type="ECO:0000256" key="2">
    <source>
        <dbReference type="RuleBase" id="RU003696"/>
    </source>
</evidence>
<evidence type="ECO:0000256" key="1">
    <source>
        <dbReference type="ARBA" id="ARBA00008390"/>
    </source>
</evidence>
<keyword evidence="5" id="KW-1185">Reference proteome</keyword>
<dbReference type="InterPro" id="IPR012674">
    <property type="entry name" value="Calycin"/>
</dbReference>
<dbReference type="InterPro" id="IPR000463">
    <property type="entry name" value="Fatty_acid-bd"/>
</dbReference>
<accession>A0ABP0F9X8</accession>